<dbReference type="Proteomes" id="UP001160148">
    <property type="component" value="Unassembled WGS sequence"/>
</dbReference>
<dbReference type="InterPro" id="IPR010255">
    <property type="entry name" value="Haem_peroxidase_sf"/>
</dbReference>
<dbReference type="AlphaFoldDB" id="A0AAV0X488"/>
<dbReference type="InterPro" id="IPR050783">
    <property type="entry name" value="Oxylipin_biosynth_metab"/>
</dbReference>
<dbReference type="PANTHER" id="PTHR11903">
    <property type="entry name" value="PROSTAGLANDIN G/H SYNTHASE"/>
    <property type="match status" value="1"/>
</dbReference>
<name>A0AAV0X488_9HEMI</name>
<accession>A0AAV0X488</accession>
<evidence type="ECO:0000256" key="1">
    <source>
        <dbReference type="ARBA" id="ARBA00022723"/>
    </source>
</evidence>
<sequence length="128" mass="14494">MSIVTAHDDRPLTGQFTKALVKLSRKQCLQGFNNYRRRLGLPAYNSFFDPTENIETATELEKLYSTVEKVEFLTGVLTKKSSSGVLPTAKVLSNSFTINAILKNRLTTKHLWARSVESNFLTWRSLPV</sequence>
<evidence type="ECO:0000256" key="2">
    <source>
        <dbReference type="ARBA" id="ARBA00022964"/>
    </source>
</evidence>
<dbReference type="GO" id="GO:0004601">
    <property type="term" value="F:peroxidase activity"/>
    <property type="evidence" value="ECO:0007669"/>
    <property type="project" value="InterPro"/>
</dbReference>
<dbReference type="GO" id="GO:0006979">
    <property type="term" value="P:response to oxidative stress"/>
    <property type="evidence" value="ECO:0007669"/>
    <property type="project" value="InterPro"/>
</dbReference>
<protein>
    <submittedName>
        <fullName evidence="5">Uncharacterized protein</fullName>
    </submittedName>
</protein>
<dbReference type="Pfam" id="PF03098">
    <property type="entry name" value="An_peroxidase"/>
    <property type="match status" value="1"/>
</dbReference>
<dbReference type="PANTHER" id="PTHR11903:SF39">
    <property type="entry name" value="PROSTAGLANDIN G_H SYNTHASE 2-LIKE"/>
    <property type="match status" value="1"/>
</dbReference>
<dbReference type="GO" id="GO:0005737">
    <property type="term" value="C:cytoplasm"/>
    <property type="evidence" value="ECO:0007669"/>
    <property type="project" value="TreeGrafter"/>
</dbReference>
<dbReference type="EMBL" id="CARXXK010000003">
    <property type="protein sequence ID" value="CAI6362836.1"/>
    <property type="molecule type" value="Genomic_DNA"/>
</dbReference>
<keyword evidence="4" id="KW-0408">Iron</keyword>
<dbReference type="GO" id="GO:0019371">
    <property type="term" value="P:cyclooxygenase pathway"/>
    <property type="evidence" value="ECO:0007669"/>
    <property type="project" value="TreeGrafter"/>
</dbReference>
<dbReference type="InterPro" id="IPR019791">
    <property type="entry name" value="Haem_peroxidase_animal"/>
</dbReference>
<reference evidence="5 6" key="1">
    <citation type="submission" date="2023-01" db="EMBL/GenBank/DDBJ databases">
        <authorList>
            <person name="Whitehead M."/>
        </authorList>
    </citation>
    <scope>NUCLEOTIDE SEQUENCE [LARGE SCALE GENOMIC DNA]</scope>
</reference>
<dbReference type="GO" id="GO:0043005">
    <property type="term" value="C:neuron projection"/>
    <property type="evidence" value="ECO:0007669"/>
    <property type="project" value="TreeGrafter"/>
</dbReference>
<proteinExistence type="predicted"/>
<evidence type="ECO:0000256" key="4">
    <source>
        <dbReference type="ARBA" id="ARBA00023004"/>
    </source>
</evidence>
<dbReference type="GO" id="GO:0004666">
    <property type="term" value="F:prostaglandin-endoperoxide synthase activity"/>
    <property type="evidence" value="ECO:0007669"/>
    <property type="project" value="TreeGrafter"/>
</dbReference>
<dbReference type="InterPro" id="IPR037120">
    <property type="entry name" value="Haem_peroxidase_sf_animal"/>
</dbReference>
<dbReference type="GO" id="GO:0020037">
    <property type="term" value="F:heme binding"/>
    <property type="evidence" value="ECO:0007669"/>
    <property type="project" value="InterPro"/>
</dbReference>
<dbReference type="PROSITE" id="PS50292">
    <property type="entry name" value="PEROXIDASE_3"/>
    <property type="match status" value="1"/>
</dbReference>
<gene>
    <name evidence="5" type="ORF">MEUPH1_LOCUS17869</name>
</gene>
<keyword evidence="1" id="KW-0479">Metal-binding</keyword>
<evidence type="ECO:0000313" key="5">
    <source>
        <dbReference type="EMBL" id="CAI6362836.1"/>
    </source>
</evidence>
<dbReference type="GO" id="GO:0046872">
    <property type="term" value="F:metal ion binding"/>
    <property type="evidence" value="ECO:0007669"/>
    <property type="project" value="UniProtKB-KW"/>
</dbReference>
<dbReference type="SUPFAM" id="SSF48113">
    <property type="entry name" value="Heme-dependent peroxidases"/>
    <property type="match status" value="1"/>
</dbReference>
<dbReference type="Gene3D" id="1.10.640.10">
    <property type="entry name" value="Haem peroxidase domain superfamily, animal type"/>
    <property type="match status" value="1"/>
</dbReference>
<evidence type="ECO:0000256" key="3">
    <source>
        <dbReference type="ARBA" id="ARBA00023002"/>
    </source>
</evidence>
<comment type="caution">
    <text evidence="5">The sequence shown here is derived from an EMBL/GenBank/DDBJ whole genome shotgun (WGS) entry which is preliminary data.</text>
</comment>
<keyword evidence="6" id="KW-1185">Reference proteome</keyword>
<evidence type="ECO:0000313" key="6">
    <source>
        <dbReference type="Proteomes" id="UP001160148"/>
    </source>
</evidence>
<keyword evidence="3" id="KW-0560">Oxidoreductase</keyword>
<keyword evidence="2" id="KW-0223">Dioxygenase</keyword>
<organism evidence="5 6">
    <name type="scientific">Macrosiphum euphorbiae</name>
    <name type="common">potato aphid</name>
    <dbReference type="NCBI Taxonomy" id="13131"/>
    <lineage>
        <taxon>Eukaryota</taxon>
        <taxon>Metazoa</taxon>
        <taxon>Ecdysozoa</taxon>
        <taxon>Arthropoda</taxon>
        <taxon>Hexapoda</taxon>
        <taxon>Insecta</taxon>
        <taxon>Pterygota</taxon>
        <taxon>Neoptera</taxon>
        <taxon>Paraneoptera</taxon>
        <taxon>Hemiptera</taxon>
        <taxon>Sternorrhyncha</taxon>
        <taxon>Aphidomorpha</taxon>
        <taxon>Aphidoidea</taxon>
        <taxon>Aphididae</taxon>
        <taxon>Macrosiphini</taxon>
        <taxon>Macrosiphum</taxon>
    </lineage>
</organism>
<dbReference type="GO" id="GO:0016702">
    <property type="term" value="F:oxidoreductase activity, acting on single donors with incorporation of molecular oxygen, incorporation of two atoms of oxygen"/>
    <property type="evidence" value="ECO:0007669"/>
    <property type="project" value="TreeGrafter"/>
</dbReference>